<organism evidence="4 5">
    <name type="scientific">Cohnella xylanilytica</name>
    <dbReference type="NCBI Taxonomy" id="557555"/>
    <lineage>
        <taxon>Bacteria</taxon>
        <taxon>Bacillati</taxon>
        <taxon>Bacillota</taxon>
        <taxon>Bacilli</taxon>
        <taxon>Bacillales</taxon>
        <taxon>Paenibacillaceae</taxon>
        <taxon>Cohnella</taxon>
    </lineage>
</organism>
<keyword evidence="1" id="KW-0328">Glycosyltransferase</keyword>
<keyword evidence="5" id="KW-1185">Reference proteome</keyword>
<protein>
    <submittedName>
        <fullName evidence="4">Glycosidase</fullName>
    </submittedName>
</protein>
<evidence type="ECO:0000256" key="1">
    <source>
        <dbReference type="ARBA" id="ARBA00022676"/>
    </source>
</evidence>
<keyword evidence="4" id="KW-0378">Hydrolase</keyword>
<proteinExistence type="inferred from homology"/>
<evidence type="ECO:0000313" key="5">
    <source>
        <dbReference type="Proteomes" id="UP000553776"/>
    </source>
</evidence>
<dbReference type="RefSeq" id="WP_185139091.1">
    <property type="nucleotide sequence ID" value="NZ_BORM01000020.1"/>
</dbReference>
<reference evidence="4 5" key="1">
    <citation type="submission" date="2020-08" db="EMBL/GenBank/DDBJ databases">
        <title>Cohnella phylogeny.</title>
        <authorList>
            <person name="Dunlap C."/>
        </authorList>
    </citation>
    <scope>NUCLEOTIDE SEQUENCE [LARGE SCALE GENOMIC DNA]</scope>
    <source>
        <strain evidence="4 5">DSM 25239</strain>
    </source>
</reference>
<dbReference type="Proteomes" id="UP000553776">
    <property type="component" value="Unassembled WGS sequence"/>
</dbReference>
<comment type="similarity">
    <text evidence="3">Belongs to the glycosyl hydrolase 130 family.</text>
</comment>
<dbReference type="EMBL" id="JACJVR010000112">
    <property type="protein sequence ID" value="MBB6695130.1"/>
    <property type="molecule type" value="Genomic_DNA"/>
</dbReference>
<keyword evidence="4" id="KW-0326">Glycosidase</keyword>
<dbReference type="PANTHER" id="PTHR34106">
    <property type="entry name" value="GLYCOSIDASE"/>
    <property type="match status" value="1"/>
</dbReference>
<dbReference type="InterPro" id="IPR007184">
    <property type="entry name" value="Mannoside_phosphorylase"/>
</dbReference>
<dbReference type="GO" id="GO:0016757">
    <property type="term" value="F:glycosyltransferase activity"/>
    <property type="evidence" value="ECO:0007669"/>
    <property type="project" value="UniProtKB-KW"/>
</dbReference>
<keyword evidence="2" id="KW-0808">Transferase</keyword>
<dbReference type="GO" id="GO:0016798">
    <property type="term" value="F:hydrolase activity, acting on glycosyl bonds"/>
    <property type="evidence" value="ECO:0007669"/>
    <property type="project" value="UniProtKB-KW"/>
</dbReference>
<comment type="caution">
    <text evidence="4">The sequence shown here is derived from an EMBL/GenBank/DDBJ whole genome shotgun (WGS) entry which is preliminary data.</text>
</comment>
<evidence type="ECO:0000256" key="2">
    <source>
        <dbReference type="ARBA" id="ARBA00022679"/>
    </source>
</evidence>
<dbReference type="CDD" id="cd18612">
    <property type="entry name" value="GH130_Lin0857-like"/>
    <property type="match status" value="1"/>
</dbReference>
<dbReference type="Pfam" id="PF04041">
    <property type="entry name" value="Glyco_hydro_130"/>
    <property type="match status" value="1"/>
</dbReference>
<gene>
    <name evidence="4" type="ORF">H7B90_27415</name>
</gene>
<dbReference type="AlphaFoldDB" id="A0A841UB32"/>
<dbReference type="Gene3D" id="2.115.10.20">
    <property type="entry name" value="Glycosyl hydrolase domain, family 43"/>
    <property type="match status" value="1"/>
</dbReference>
<accession>A0A841UB32</accession>
<name>A0A841UB32_9BACL</name>
<sequence>MTIVRFAENPLIRIDDVPPSRPDFKVVGAFNAGVAQLGEETILLLRVAEMPIESPDDQLAVPVLNERDGSLEIRHLPLSDAEYDYTDPRVVKKLGSFVYLTSISHLRVARSRDGVRFRVEDRPAMFPADAAEAWGIEDPRVTPIGDRYYITYSAVSSKGVAVRLAVTEDFAAFERLPVVLPPENKDAAIFPGTIGGKYYMLHRPVPRAIGAPEMWIAESPDLIHWGNHRHLMGLRPGSWDGVRMGGGAVPIETGEGWLELYHGADSTDRYCMGAVLLDKRDPGKVLARSRVPILEPEAEYEANGFFGGVVFSCGALLRGRTVRMYYGAADETTACAELPLEDIYRTF</sequence>
<dbReference type="InterPro" id="IPR023296">
    <property type="entry name" value="Glyco_hydro_beta-prop_sf"/>
</dbReference>
<dbReference type="PANTHER" id="PTHR34106:SF5">
    <property type="entry name" value="GLYCOSIDASE"/>
    <property type="match status" value="1"/>
</dbReference>
<evidence type="ECO:0000313" key="4">
    <source>
        <dbReference type="EMBL" id="MBB6695130.1"/>
    </source>
</evidence>
<dbReference type="SUPFAM" id="SSF75005">
    <property type="entry name" value="Arabinanase/levansucrase/invertase"/>
    <property type="match status" value="1"/>
</dbReference>
<dbReference type="PIRSF" id="PIRSF016202">
    <property type="entry name" value="PH1107"/>
    <property type="match status" value="1"/>
</dbReference>
<evidence type="ECO:0000256" key="3">
    <source>
        <dbReference type="ARBA" id="ARBA00024356"/>
    </source>
</evidence>